<dbReference type="Proteomes" id="UP001519308">
    <property type="component" value="Unassembled WGS sequence"/>
</dbReference>
<proteinExistence type="predicted"/>
<evidence type="ECO:0008006" key="4">
    <source>
        <dbReference type="Google" id="ProtNLM"/>
    </source>
</evidence>
<feature type="transmembrane region" description="Helical" evidence="1">
    <location>
        <begin position="65"/>
        <end position="86"/>
    </location>
</feature>
<evidence type="ECO:0000256" key="1">
    <source>
        <dbReference type="SAM" id="Phobius"/>
    </source>
</evidence>
<evidence type="ECO:0000313" key="3">
    <source>
        <dbReference type="Proteomes" id="UP001519308"/>
    </source>
</evidence>
<accession>A0ABS4KA58</accession>
<organism evidence="2 3">
    <name type="scientific">Clostridium punense</name>
    <dbReference type="NCBI Taxonomy" id="1054297"/>
    <lineage>
        <taxon>Bacteria</taxon>
        <taxon>Bacillati</taxon>
        <taxon>Bacillota</taxon>
        <taxon>Clostridia</taxon>
        <taxon>Eubacteriales</taxon>
        <taxon>Clostridiaceae</taxon>
        <taxon>Clostridium</taxon>
    </lineage>
</organism>
<gene>
    <name evidence="2" type="ORF">J2Z44_003911</name>
</gene>
<protein>
    <recommendedName>
        <fullName evidence="4">DUF4367 domain-containing protein</fullName>
    </recommendedName>
</protein>
<dbReference type="RefSeq" id="WP_021284708.1">
    <property type="nucleotide sequence ID" value="NZ_JAGGLL010000047.1"/>
</dbReference>
<keyword evidence="1" id="KW-0472">Membrane</keyword>
<comment type="caution">
    <text evidence="2">The sequence shown here is derived from an EMBL/GenBank/DDBJ whole genome shotgun (WGS) entry which is preliminary data.</text>
</comment>
<evidence type="ECO:0000313" key="2">
    <source>
        <dbReference type="EMBL" id="MBP2024061.1"/>
    </source>
</evidence>
<keyword evidence="1" id="KW-1133">Transmembrane helix</keyword>
<keyword evidence="1" id="KW-0812">Transmembrane</keyword>
<keyword evidence="3" id="KW-1185">Reference proteome</keyword>
<reference evidence="2 3" key="1">
    <citation type="submission" date="2021-03" db="EMBL/GenBank/DDBJ databases">
        <title>Genomic Encyclopedia of Type Strains, Phase IV (KMG-IV): sequencing the most valuable type-strain genomes for metagenomic binning, comparative biology and taxonomic classification.</title>
        <authorList>
            <person name="Goeker M."/>
        </authorList>
    </citation>
    <scope>NUCLEOTIDE SEQUENCE [LARGE SCALE GENOMIC DNA]</scope>
    <source>
        <strain evidence="2 3">DSM 28650</strain>
    </source>
</reference>
<dbReference type="EMBL" id="JAGGLL010000047">
    <property type="protein sequence ID" value="MBP2024061.1"/>
    <property type="molecule type" value="Genomic_DNA"/>
</dbReference>
<sequence>MDSKTDFDKLLYLLGQENTIEELNNYKESHEFSEKYKSKRMKIINNKDFTENIGKKGKKIMKKKIIVLIAAITATLAITATAYGAVRKYLVTTSKNEETGTLTYNIQTETAPTKVPVMKVVPGYIPEGYIETANALGKYHPNGDLSVGGITICQPFYTNHFKEVYVSDVEEVTLGGVKAQILTREGMEYKHIINMFYEDGGYVVTIYGANNTSLEELKKVAENIKCEQVPGEFIDLEANKATEEKAEEFVEPTITNDHIFNIGEEIIDEWAPYRNPIFTINKIEVLEKLPELDKNCFYDYNKYLEFTNEDGTLKKYERVNSRKWENNRMNTVTETVGMKFVAVNLTMRNPFDKELKNINVYPRVYSMEKTSKGTLKSLNDYSGCELSMDNAPFYFDQSDYEGKNFYFCDFAPNEIKEVYLVYAVDEDQIDNAYIKFNQSGNAACVGSYIKMTK</sequence>
<name>A0ABS4KA58_9CLOT</name>